<evidence type="ECO:0000313" key="3">
    <source>
        <dbReference type="Proteomes" id="UP001224781"/>
    </source>
</evidence>
<name>A0ABU0UFZ6_9HYPH</name>
<keyword evidence="1" id="KW-1133">Transmembrane helix</keyword>
<feature type="transmembrane region" description="Helical" evidence="1">
    <location>
        <begin position="12"/>
        <end position="33"/>
    </location>
</feature>
<feature type="transmembrane region" description="Helical" evidence="1">
    <location>
        <begin position="53"/>
        <end position="76"/>
    </location>
</feature>
<sequence length="78" mass="8721">MPDEAGREESEVKIILLIAGTLLVCLTFVWFFFFVPLGCGMNPTGCKEEFPVLSTIGLMHFWLPLAAAFLLIFLGLKR</sequence>
<evidence type="ECO:0000313" key="2">
    <source>
        <dbReference type="EMBL" id="MDQ1183867.1"/>
    </source>
</evidence>
<organism evidence="2 3">
    <name type="scientific">Agrobacterium larrymoorei</name>
    <dbReference type="NCBI Taxonomy" id="160699"/>
    <lineage>
        <taxon>Bacteria</taxon>
        <taxon>Pseudomonadati</taxon>
        <taxon>Pseudomonadota</taxon>
        <taxon>Alphaproteobacteria</taxon>
        <taxon>Hyphomicrobiales</taxon>
        <taxon>Rhizobiaceae</taxon>
        <taxon>Rhizobium/Agrobacterium group</taxon>
        <taxon>Agrobacterium</taxon>
    </lineage>
</organism>
<dbReference type="Proteomes" id="UP001224781">
    <property type="component" value="Unassembled WGS sequence"/>
</dbReference>
<comment type="caution">
    <text evidence="2">The sequence shown here is derived from an EMBL/GenBank/DDBJ whole genome shotgun (WGS) entry which is preliminary data.</text>
</comment>
<keyword evidence="1" id="KW-0472">Membrane</keyword>
<keyword evidence="1" id="KW-0812">Transmembrane</keyword>
<gene>
    <name evidence="2" type="ORF">QE408_000989</name>
</gene>
<keyword evidence="3" id="KW-1185">Reference proteome</keyword>
<reference evidence="2 3" key="1">
    <citation type="submission" date="2023-07" db="EMBL/GenBank/DDBJ databases">
        <title>Functional and genomic diversity of the sorghum phyllosphere microbiome.</title>
        <authorList>
            <person name="Shade A."/>
        </authorList>
    </citation>
    <scope>NUCLEOTIDE SEQUENCE [LARGE SCALE GENOMIC DNA]</scope>
    <source>
        <strain evidence="2 3">SORGH_AS_1126</strain>
    </source>
</reference>
<proteinExistence type="predicted"/>
<evidence type="ECO:0000256" key="1">
    <source>
        <dbReference type="SAM" id="Phobius"/>
    </source>
</evidence>
<accession>A0ABU0UFZ6</accession>
<protein>
    <submittedName>
        <fullName evidence="2">Uncharacterized protein</fullName>
    </submittedName>
</protein>
<dbReference type="EMBL" id="JAUTBL010000001">
    <property type="protein sequence ID" value="MDQ1183867.1"/>
    <property type="molecule type" value="Genomic_DNA"/>
</dbReference>